<dbReference type="OMA" id="RNGIAHK"/>
<dbReference type="EMBL" id="AMQM01001286">
    <property type="status" value="NOT_ANNOTATED_CDS"/>
    <property type="molecule type" value="Genomic_DNA"/>
</dbReference>
<gene>
    <name evidence="7" type="primary">20197390</name>
    <name evidence="6" type="ORF">HELRODRAFT_154200</name>
</gene>
<dbReference type="Proteomes" id="UP000015101">
    <property type="component" value="Unassembled WGS sequence"/>
</dbReference>
<keyword evidence="3" id="KW-0479">Metal-binding</keyword>
<name>T1ELE0_HELRO</name>
<reference evidence="7" key="3">
    <citation type="submission" date="2015-06" db="UniProtKB">
        <authorList>
            <consortium name="EnsemblMetazoa"/>
        </authorList>
    </citation>
    <scope>IDENTIFICATION</scope>
</reference>
<dbReference type="RefSeq" id="XP_009025311.1">
    <property type="nucleotide sequence ID" value="XM_009027063.1"/>
</dbReference>
<dbReference type="PANTHER" id="PTHR24214:SF38">
    <property type="entry name" value="PDZ AND LIM DOMAIN PROTEIN ZASP-RELATED"/>
    <property type="match status" value="1"/>
</dbReference>
<evidence type="ECO:0000313" key="6">
    <source>
        <dbReference type="EMBL" id="ESN96055.1"/>
    </source>
</evidence>
<protein>
    <recommendedName>
        <fullName evidence="5">PDZ domain-containing protein</fullName>
    </recommendedName>
</protein>
<dbReference type="GO" id="GO:0005737">
    <property type="term" value="C:cytoplasm"/>
    <property type="evidence" value="ECO:0007669"/>
    <property type="project" value="UniProtKB-SubCell"/>
</dbReference>
<dbReference type="CDD" id="cd23068">
    <property type="entry name" value="PDZ_ZASP52-like"/>
    <property type="match status" value="1"/>
</dbReference>
<dbReference type="eggNOG" id="KOG1703">
    <property type="taxonomic scope" value="Eukaryota"/>
</dbReference>
<comment type="subcellular location">
    <subcellularLocation>
        <location evidence="1">Cytoplasm</location>
    </subcellularLocation>
</comment>
<dbReference type="Pfam" id="PF00595">
    <property type="entry name" value="PDZ"/>
    <property type="match status" value="1"/>
</dbReference>
<dbReference type="InterPro" id="IPR050604">
    <property type="entry name" value="PDZ-LIM_domain"/>
</dbReference>
<dbReference type="FunFam" id="2.30.42.10:FF:000055">
    <property type="entry name" value="PDZ and LIM domain protein 3"/>
    <property type="match status" value="1"/>
</dbReference>
<evidence type="ECO:0000256" key="2">
    <source>
        <dbReference type="ARBA" id="ARBA00022490"/>
    </source>
</evidence>
<evidence type="ECO:0000313" key="7">
    <source>
        <dbReference type="EnsemblMetazoa" id="HelroP154200"/>
    </source>
</evidence>
<dbReference type="KEGG" id="hro:HELRODRAFT_154200"/>
<sequence length="182" mass="19496">MCSQALISLKRQDNNQPWGFRLKGGADQGLQLFIEHIQPNGRASYAGLRAGDLVLSICGVPTANLTHAQVKGEILRAGNDIDLVIQRNGEVSVSSHGEAEPGNEPRSVIDEKPLPKLGGPRFKPVQQKTFQVLEEQLQPAASSAGGGASPDAHVADAPRPASIFDRKKQERSDYLVAKGNTI</sequence>
<evidence type="ECO:0000259" key="5">
    <source>
        <dbReference type="PROSITE" id="PS50106"/>
    </source>
</evidence>
<proteinExistence type="predicted"/>
<keyword evidence="3" id="KW-0862">Zinc</keyword>
<dbReference type="SMART" id="SM00228">
    <property type="entry name" value="PDZ"/>
    <property type="match status" value="1"/>
</dbReference>
<dbReference type="EMBL" id="KB097495">
    <property type="protein sequence ID" value="ESN96055.1"/>
    <property type="molecule type" value="Genomic_DNA"/>
</dbReference>
<dbReference type="AlphaFoldDB" id="T1ELE0"/>
<evidence type="ECO:0000313" key="8">
    <source>
        <dbReference type="Proteomes" id="UP000015101"/>
    </source>
</evidence>
<dbReference type="STRING" id="6412.T1ELE0"/>
<keyword evidence="3" id="KW-0440">LIM domain</keyword>
<dbReference type="HOGENOM" id="CLU_119211_0_0_1"/>
<dbReference type="InParanoid" id="T1ELE0"/>
<accession>T1ELE0</accession>
<dbReference type="InterPro" id="IPR036034">
    <property type="entry name" value="PDZ_sf"/>
</dbReference>
<keyword evidence="8" id="KW-1185">Reference proteome</keyword>
<feature type="region of interest" description="Disordered" evidence="4">
    <location>
        <begin position="134"/>
        <end position="169"/>
    </location>
</feature>
<feature type="region of interest" description="Disordered" evidence="4">
    <location>
        <begin position="92"/>
        <end position="121"/>
    </location>
</feature>
<feature type="domain" description="PDZ" evidence="5">
    <location>
        <begin position="6"/>
        <end position="89"/>
    </location>
</feature>
<reference evidence="8" key="1">
    <citation type="submission" date="2012-12" db="EMBL/GenBank/DDBJ databases">
        <authorList>
            <person name="Hellsten U."/>
            <person name="Grimwood J."/>
            <person name="Chapman J.A."/>
            <person name="Shapiro H."/>
            <person name="Aerts A."/>
            <person name="Otillar R.P."/>
            <person name="Terry A.Y."/>
            <person name="Boore J.L."/>
            <person name="Simakov O."/>
            <person name="Marletaz F."/>
            <person name="Cho S.-J."/>
            <person name="Edsinger-Gonzales E."/>
            <person name="Havlak P."/>
            <person name="Kuo D.-H."/>
            <person name="Larsson T."/>
            <person name="Lv J."/>
            <person name="Arendt D."/>
            <person name="Savage R."/>
            <person name="Osoegawa K."/>
            <person name="de Jong P."/>
            <person name="Lindberg D.R."/>
            <person name="Seaver E.C."/>
            <person name="Weisblat D.A."/>
            <person name="Putnam N.H."/>
            <person name="Grigoriev I.V."/>
            <person name="Rokhsar D.S."/>
        </authorList>
    </citation>
    <scope>NUCLEOTIDE SEQUENCE</scope>
</reference>
<dbReference type="PROSITE" id="PS50106">
    <property type="entry name" value="PDZ"/>
    <property type="match status" value="1"/>
</dbReference>
<evidence type="ECO:0000256" key="4">
    <source>
        <dbReference type="SAM" id="MobiDB-lite"/>
    </source>
</evidence>
<dbReference type="SUPFAM" id="SSF50156">
    <property type="entry name" value="PDZ domain-like"/>
    <property type="match status" value="1"/>
</dbReference>
<dbReference type="PANTHER" id="PTHR24214">
    <property type="entry name" value="PDZ AND LIM DOMAIN PROTEIN ZASP"/>
    <property type="match status" value="1"/>
</dbReference>
<dbReference type="GeneID" id="20197390"/>
<organism evidence="7 8">
    <name type="scientific">Helobdella robusta</name>
    <name type="common">Californian leech</name>
    <dbReference type="NCBI Taxonomy" id="6412"/>
    <lineage>
        <taxon>Eukaryota</taxon>
        <taxon>Metazoa</taxon>
        <taxon>Spiralia</taxon>
        <taxon>Lophotrochozoa</taxon>
        <taxon>Annelida</taxon>
        <taxon>Clitellata</taxon>
        <taxon>Hirudinea</taxon>
        <taxon>Rhynchobdellida</taxon>
        <taxon>Glossiphoniidae</taxon>
        <taxon>Helobdella</taxon>
    </lineage>
</organism>
<reference evidence="6 8" key="2">
    <citation type="journal article" date="2013" name="Nature">
        <title>Insights into bilaterian evolution from three spiralian genomes.</title>
        <authorList>
            <person name="Simakov O."/>
            <person name="Marletaz F."/>
            <person name="Cho S.J."/>
            <person name="Edsinger-Gonzales E."/>
            <person name="Havlak P."/>
            <person name="Hellsten U."/>
            <person name="Kuo D.H."/>
            <person name="Larsson T."/>
            <person name="Lv J."/>
            <person name="Arendt D."/>
            <person name="Savage R."/>
            <person name="Osoegawa K."/>
            <person name="de Jong P."/>
            <person name="Grimwood J."/>
            <person name="Chapman J.A."/>
            <person name="Shapiro H."/>
            <person name="Aerts A."/>
            <person name="Otillar R.P."/>
            <person name="Terry A.Y."/>
            <person name="Boore J.L."/>
            <person name="Grigoriev I.V."/>
            <person name="Lindberg D.R."/>
            <person name="Seaver E.C."/>
            <person name="Weisblat D.A."/>
            <person name="Putnam N.H."/>
            <person name="Rokhsar D.S."/>
        </authorList>
    </citation>
    <scope>NUCLEOTIDE SEQUENCE</scope>
</reference>
<dbReference type="Gene3D" id="2.30.42.10">
    <property type="match status" value="1"/>
</dbReference>
<dbReference type="EnsemblMetazoa" id="HelroT154200">
    <property type="protein sequence ID" value="HelroP154200"/>
    <property type="gene ID" value="HelroG154200"/>
</dbReference>
<evidence type="ECO:0000256" key="1">
    <source>
        <dbReference type="ARBA" id="ARBA00004496"/>
    </source>
</evidence>
<evidence type="ECO:0000256" key="3">
    <source>
        <dbReference type="ARBA" id="ARBA00023038"/>
    </source>
</evidence>
<dbReference type="OrthoDB" id="44841at2759"/>
<keyword evidence="2" id="KW-0963">Cytoplasm</keyword>
<dbReference type="CTD" id="20197390"/>
<dbReference type="InterPro" id="IPR001478">
    <property type="entry name" value="PDZ"/>
</dbReference>